<dbReference type="AlphaFoldDB" id="N6X806"/>
<keyword evidence="1 2" id="KW-0238">DNA-binding</keyword>
<dbReference type="SUPFAM" id="SSF46689">
    <property type="entry name" value="Homeodomain-like"/>
    <property type="match status" value="1"/>
</dbReference>
<keyword evidence="5" id="KW-1185">Reference proteome</keyword>
<dbReference type="Gene3D" id="1.10.357.10">
    <property type="entry name" value="Tetracycline Repressor, domain 2"/>
    <property type="match status" value="1"/>
</dbReference>
<dbReference type="InterPro" id="IPR050624">
    <property type="entry name" value="HTH-type_Tx_Regulator"/>
</dbReference>
<dbReference type="PATRIC" id="fig|888050.3.peg.1888"/>
<dbReference type="EMBL" id="AQHZ01000032">
    <property type="protein sequence ID" value="ENO17288.1"/>
    <property type="molecule type" value="Genomic_DNA"/>
</dbReference>
<gene>
    <name evidence="4" type="ORF">HMPREF9004_1971</name>
</gene>
<dbReference type="eggNOG" id="COG1309">
    <property type="taxonomic scope" value="Bacteria"/>
</dbReference>
<sequence>MTKQASTPPLHVGHTISARKATLKKLASMPPSDRRAETQALLLEAGRQLFIEQGIMGTSVKDLCSLAGFSRGAFYSNFSDMEHFIERLAHEQWRTITEAVDESLEAFLNSERLPLVLDSKNATELASRFLEIMPISRAFHLLHTEIVSYLARSCTAREEMRIEYRAFKEHLGRALSSALEKTGRHCILSPIDTAELFLACAERSMCIGLAERDDDLKAYIERIAPTLLVQLTVPSH</sequence>
<organism evidence="4 5">
    <name type="scientific">Schaalia cardiffensis F0333</name>
    <dbReference type="NCBI Taxonomy" id="888050"/>
    <lineage>
        <taxon>Bacteria</taxon>
        <taxon>Bacillati</taxon>
        <taxon>Actinomycetota</taxon>
        <taxon>Actinomycetes</taxon>
        <taxon>Actinomycetales</taxon>
        <taxon>Actinomycetaceae</taxon>
        <taxon>Schaalia</taxon>
    </lineage>
</organism>
<dbReference type="InterPro" id="IPR001647">
    <property type="entry name" value="HTH_TetR"/>
</dbReference>
<dbReference type="Pfam" id="PF00440">
    <property type="entry name" value="TetR_N"/>
    <property type="match status" value="1"/>
</dbReference>
<dbReference type="PANTHER" id="PTHR43479:SF11">
    <property type="entry name" value="ACREF_ENVCD OPERON REPRESSOR-RELATED"/>
    <property type="match status" value="1"/>
</dbReference>
<reference evidence="4 5" key="1">
    <citation type="submission" date="2013-03" db="EMBL/GenBank/DDBJ databases">
        <title>Reference genome for the Human Microbiome Project.</title>
        <authorList>
            <person name="Aqrawi P."/>
            <person name="Ayvaz T."/>
            <person name="Bess C."/>
            <person name="Blankenburg K."/>
            <person name="Coyle M."/>
            <person name="Deng J."/>
            <person name="Forbes L."/>
            <person name="Fowler G."/>
            <person name="Francisco L."/>
            <person name="Fu Q."/>
            <person name="Gibbs R."/>
            <person name="Gross S."/>
            <person name="Gubbala S."/>
            <person name="Hale W."/>
            <person name="Hemphill L."/>
            <person name="Highlander S."/>
            <person name="Hirani K."/>
            <person name="Jackson L."/>
            <person name="Jakkamsetti A."/>
            <person name="Javaid M."/>
            <person name="Jayaseelan J.C."/>
            <person name="Jiang H."/>
            <person name="Joshi V."/>
            <person name="Korchina V."/>
            <person name="Kovar C."/>
            <person name="Lara F."/>
            <person name="Lee S."/>
            <person name="Liu Y."/>
            <person name="Mata R."/>
            <person name="Mathew T."/>
            <person name="Munidasa M."/>
            <person name="Muzny D."/>
            <person name="Nazareth L."/>
            <person name="Ngo R."/>
            <person name="Nguyen L."/>
            <person name="Nguyen N."/>
            <person name="Okwuonu G."/>
            <person name="Ongeri F."/>
            <person name="Palculict T."/>
            <person name="Patil S."/>
            <person name="Petrosino J."/>
            <person name="Pham C."/>
            <person name="Pham P."/>
            <person name="Pu L.-L."/>
            <person name="Qin X."/>
            <person name="Qu J."/>
            <person name="Reid J."/>
            <person name="Ross M."/>
            <person name="Ruth R."/>
            <person name="Saada N."/>
            <person name="San Lucas F."/>
            <person name="Santibanez J."/>
            <person name="Shang Y."/>
            <person name="Simmons D."/>
            <person name="Song X.-Z."/>
            <person name="Tang L.-Y."/>
            <person name="Thornton R."/>
            <person name="Warren J."/>
            <person name="Weissenberger G."/>
            <person name="Wilczek-Boney K."/>
            <person name="Worley K."/>
            <person name="Youmans B."/>
            <person name="Zhang J."/>
            <person name="Zhang L."/>
            <person name="Zhao Z."/>
            <person name="Zhou C."/>
            <person name="Zhu D."/>
            <person name="Zhu Y."/>
        </authorList>
    </citation>
    <scope>NUCLEOTIDE SEQUENCE [LARGE SCALE GENOMIC DNA]</scope>
    <source>
        <strain evidence="4 5">F0333</strain>
    </source>
</reference>
<evidence type="ECO:0000259" key="3">
    <source>
        <dbReference type="PROSITE" id="PS50977"/>
    </source>
</evidence>
<dbReference type="GO" id="GO:0003677">
    <property type="term" value="F:DNA binding"/>
    <property type="evidence" value="ECO:0007669"/>
    <property type="project" value="UniProtKB-UniRule"/>
</dbReference>
<dbReference type="PROSITE" id="PS50977">
    <property type="entry name" value="HTH_TETR_2"/>
    <property type="match status" value="1"/>
</dbReference>
<protein>
    <recommendedName>
        <fullName evidence="3">HTH tetR-type domain-containing protein</fullName>
    </recommendedName>
</protein>
<accession>N6X806</accession>
<dbReference type="HOGENOM" id="CLU_069356_15_11_11"/>
<feature type="DNA-binding region" description="H-T-H motif" evidence="2">
    <location>
        <begin position="59"/>
        <end position="78"/>
    </location>
</feature>
<comment type="caution">
    <text evidence="4">The sequence shown here is derived from an EMBL/GenBank/DDBJ whole genome shotgun (WGS) entry which is preliminary data.</text>
</comment>
<evidence type="ECO:0000313" key="5">
    <source>
        <dbReference type="Proteomes" id="UP000013015"/>
    </source>
</evidence>
<evidence type="ECO:0000256" key="2">
    <source>
        <dbReference type="PROSITE-ProRule" id="PRU00335"/>
    </source>
</evidence>
<feature type="domain" description="HTH tetR-type" evidence="3">
    <location>
        <begin position="36"/>
        <end position="96"/>
    </location>
</feature>
<dbReference type="Proteomes" id="UP000013015">
    <property type="component" value="Unassembled WGS sequence"/>
</dbReference>
<name>N6X806_9ACTO</name>
<dbReference type="RefSeq" id="WP_005965328.1">
    <property type="nucleotide sequence ID" value="NZ_CP040505.1"/>
</dbReference>
<evidence type="ECO:0000313" key="4">
    <source>
        <dbReference type="EMBL" id="ENO17288.1"/>
    </source>
</evidence>
<proteinExistence type="predicted"/>
<evidence type="ECO:0000256" key="1">
    <source>
        <dbReference type="ARBA" id="ARBA00023125"/>
    </source>
</evidence>
<dbReference type="STRING" id="888050.HMPREF9004_1971"/>
<dbReference type="PANTHER" id="PTHR43479">
    <property type="entry name" value="ACREF/ENVCD OPERON REPRESSOR-RELATED"/>
    <property type="match status" value="1"/>
</dbReference>
<dbReference type="InterPro" id="IPR009057">
    <property type="entry name" value="Homeodomain-like_sf"/>
</dbReference>